<evidence type="ECO:0000313" key="10">
    <source>
        <dbReference type="RefSeq" id="XP_013881403.1"/>
    </source>
</evidence>
<keyword evidence="2" id="KW-0245">EGF-like domain</keyword>
<organism evidence="8 9">
    <name type="scientific">Austrofundulus limnaeus</name>
    <name type="common">Annual killifish</name>
    <dbReference type="NCBI Taxonomy" id="52670"/>
    <lineage>
        <taxon>Eukaryota</taxon>
        <taxon>Metazoa</taxon>
        <taxon>Chordata</taxon>
        <taxon>Craniata</taxon>
        <taxon>Vertebrata</taxon>
        <taxon>Euteleostomi</taxon>
        <taxon>Actinopterygii</taxon>
        <taxon>Neopterygii</taxon>
        <taxon>Teleostei</taxon>
        <taxon>Neoteleostei</taxon>
        <taxon>Acanthomorphata</taxon>
        <taxon>Ovalentaria</taxon>
        <taxon>Atherinomorphae</taxon>
        <taxon>Cyprinodontiformes</taxon>
        <taxon>Rivulidae</taxon>
        <taxon>Austrofundulus</taxon>
    </lineage>
</organism>
<dbReference type="CDD" id="cd00054">
    <property type="entry name" value="EGF_CA"/>
    <property type="match status" value="1"/>
</dbReference>
<keyword evidence="4" id="KW-0325">Glycoprotein</keyword>
<feature type="compositionally biased region" description="Low complexity" evidence="5">
    <location>
        <begin position="26"/>
        <end position="50"/>
    </location>
</feature>
<evidence type="ECO:0000313" key="9">
    <source>
        <dbReference type="RefSeq" id="XP_013871126.1"/>
    </source>
</evidence>
<dbReference type="STRING" id="52670.A0A2I4BTP5"/>
<dbReference type="InterPro" id="IPR019011">
    <property type="entry name" value="Cryptic/Cripto_CFC-dom"/>
</dbReference>
<dbReference type="GeneID" id="106530354"/>
<feature type="signal peptide" evidence="6">
    <location>
        <begin position="1"/>
        <end position="20"/>
    </location>
</feature>
<evidence type="ECO:0000256" key="2">
    <source>
        <dbReference type="ARBA" id="ARBA00022536"/>
    </source>
</evidence>
<dbReference type="Gene3D" id="2.10.25.10">
    <property type="entry name" value="Laminin"/>
    <property type="match status" value="1"/>
</dbReference>
<evidence type="ECO:0000259" key="7">
    <source>
        <dbReference type="PROSITE" id="PS00022"/>
    </source>
</evidence>
<keyword evidence="8" id="KW-1185">Reference proteome</keyword>
<feature type="compositionally biased region" description="Polar residues" evidence="5">
    <location>
        <begin position="56"/>
        <end position="65"/>
    </location>
</feature>
<reference evidence="9 10" key="1">
    <citation type="submission" date="2025-04" db="UniProtKB">
        <authorList>
            <consortium name="RefSeq"/>
        </authorList>
    </citation>
    <scope>IDENTIFICATION</scope>
</reference>
<dbReference type="GO" id="GO:0007165">
    <property type="term" value="P:signal transduction"/>
    <property type="evidence" value="ECO:0007669"/>
    <property type="project" value="UniProtKB-ARBA"/>
</dbReference>
<feature type="domain" description="EGF-like" evidence="7">
    <location>
        <begin position="105"/>
        <end position="116"/>
    </location>
</feature>
<proteinExistence type="inferred from homology"/>
<name>A0A2I4BTP5_AUSLI</name>
<accession>A0A2I4BTP5</accession>
<dbReference type="RefSeq" id="XP_013881403.1">
    <property type="nucleotide sequence ID" value="XM_014025949.1"/>
</dbReference>
<dbReference type="SUPFAM" id="SSF57196">
    <property type="entry name" value="EGF/Laminin"/>
    <property type="match status" value="2"/>
</dbReference>
<evidence type="ECO:0000256" key="3">
    <source>
        <dbReference type="ARBA" id="ARBA00023157"/>
    </source>
</evidence>
<feature type="chain" id="PRO_5014289894" evidence="6">
    <location>
        <begin position="21"/>
        <end position="198"/>
    </location>
</feature>
<evidence type="ECO:0000256" key="6">
    <source>
        <dbReference type="SAM" id="SignalP"/>
    </source>
</evidence>
<dbReference type="KEGG" id="alim:106522599"/>
<dbReference type="FunFam" id="2.10.25.10:FF:000421">
    <property type="entry name" value="Teratocarcinoma-derived growth factor"/>
    <property type="match status" value="1"/>
</dbReference>
<dbReference type="KEGG" id="alim:106530354"/>
<keyword evidence="3" id="KW-1015">Disulfide bond</keyword>
<sequence length="198" mass="21736">MKMAWMFRTLLFVCLHLSAAAEAEGSRSQTSSPPPSSSSASPGTKTSGPSQDFLDQFTQVKSPNSGDRKHRDAGAMLPFVGLTSSSTQSHSCCQNGGTCILGSFCACPQFFTGRSCEYDTRIRKCGVVPHGQWVQRGCSYCRCVYGLLHCFPHIFNTDCDDSDVEVRWSPSSAVRKPTLDHFLFPSLLLPVFILRCFS</sequence>
<dbReference type="OrthoDB" id="9893603at2759"/>
<dbReference type="PROSITE" id="PS00022">
    <property type="entry name" value="EGF_1"/>
    <property type="match status" value="1"/>
</dbReference>
<dbReference type="Proteomes" id="UP000192220">
    <property type="component" value="Unplaced"/>
</dbReference>
<evidence type="ECO:0000256" key="5">
    <source>
        <dbReference type="SAM" id="MobiDB-lite"/>
    </source>
</evidence>
<dbReference type="RefSeq" id="XP_013871126.1">
    <property type="nucleotide sequence ID" value="XM_014015672.1"/>
</dbReference>
<comment type="similarity">
    <text evidence="1">Belongs to the EGF-CFC (Cripto-1/FRL1/Cryptic) family.</text>
</comment>
<evidence type="ECO:0000256" key="4">
    <source>
        <dbReference type="ARBA" id="ARBA00023180"/>
    </source>
</evidence>
<dbReference type="InterPro" id="IPR000742">
    <property type="entry name" value="EGF"/>
</dbReference>
<evidence type="ECO:0000313" key="8">
    <source>
        <dbReference type="Proteomes" id="UP000192220"/>
    </source>
</evidence>
<evidence type="ECO:0000256" key="1">
    <source>
        <dbReference type="ARBA" id="ARBA00007384"/>
    </source>
</evidence>
<gene>
    <name evidence="9" type="primary">LOC106522599</name>
    <name evidence="10" type="synonym">LOC106530354</name>
</gene>
<feature type="region of interest" description="Disordered" evidence="5">
    <location>
        <begin position="24"/>
        <end position="70"/>
    </location>
</feature>
<dbReference type="Pfam" id="PF09443">
    <property type="entry name" value="CFC"/>
    <property type="match status" value="1"/>
</dbReference>
<dbReference type="GeneID" id="106522599"/>
<protein>
    <submittedName>
        <fullName evidence="9 10">Teratocarcinoma-derived growth factor-like</fullName>
    </submittedName>
</protein>
<dbReference type="AlphaFoldDB" id="A0A2I4BTP5"/>
<keyword evidence="6" id="KW-0732">Signal</keyword>